<dbReference type="GO" id="GO:0005634">
    <property type="term" value="C:nucleus"/>
    <property type="evidence" value="ECO:0007669"/>
    <property type="project" value="UniProtKB-SubCell"/>
</dbReference>
<evidence type="ECO:0000313" key="13">
    <source>
        <dbReference type="Proteomes" id="UP000239649"/>
    </source>
</evidence>
<keyword evidence="12" id="KW-0132">Cell division</keyword>
<evidence type="ECO:0000256" key="8">
    <source>
        <dbReference type="ARBA" id="ARBA00023163"/>
    </source>
</evidence>
<evidence type="ECO:0000256" key="9">
    <source>
        <dbReference type="ARBA" id="ARBA00023242"/>
    </source>
</evidence>
<evidence type="ECO:0000256" key="4">
    <source>
        <dbReference type="ARBA" id="ARBA00022499"/>
    </source>
</evidence>
<dbReference type="GO" id="GO:0051301">
    <property type="term" value="P:cell division"/>
    <property type="evidence" value="ECO:0007669"/>
    <property type="project" value="UniProtKB-KW"/>
</dbReference>
<keyword evidence="3" id="KW-0963">Cytoplasm</keyword>
<dbReference type="PANTHER" id="PTHR31169:SF23">
    <property type="entry name" value="OS03G0572250 PROTEIN"/>
    <property type="match status" value="1"/>
</dbReference>
<evidence type="ECO:0000313" key="12">
    <source>
        <dbReference type="EMBL" id="PSC68566.1"/>
    </source>
</evidence>
<dbReference type="STRING" id="554055.A0A2P6V3A2"/>
<evidence type="ECO:0000256" key="2">
    <source>
        <dbReference type="ARBA" id="ARBA00004496"/>
    </source>
</evidence>
<protein>
    <submittedName>
        <fullName evidence="12">Cell division cycle-associated 7</fullName>
    </submittedName>
</protein>
<dbReference type="GO" id="GO:0006355">
    <property type="term" value="P:regulation of DNA-templated transcription"/>
    <property type="evidence" value="ECO:0007669"/>
    <property type="project" value="InterPro"/>
</dbReference>
<dbReference type="GO" id="GO:0005737">
    <property type="term" value="C:cytoplasm"/>
    <property type="evidence" value="ECO:0007669"/>
    <property type="project" value="UniProtKB-SubCell"/>
</dbReference>
<feature type="domain" description="Zinc-finger" evidence="11">
    <location>
        <begin position="132"/>
        <end position="228"/>
    </location>
</feature>
<keyword evidence="7" id="KW-0805">Transcription regulation</keyword>
<feature type="compositionally biased region" description="Basic and acidic residues" evidence="10">
    <location>
        <begin position="7"/>
        <end position="22"/>
    </location>
</feature>
<keyword evidence="5" id="KW-0597">Phosphoprotein</keyword>
<comment type="caution">
    <text evidence="12">The sequence shown here is derived from an EMBL/GenBank/DDBJ whole genome shotgun (WGS) entry which is preliminary data.</text>
</comment>
<evidence type="ECO:0000256" key="10">
    <source>
        <dbReference type="SAM" id="MobiDB-lite"/>
    </source>
</evidence>
<evidence type="ECO:0000256" key="7">
    <source>
        <dbReference type="ARBA" id="ARBA00023015"/>
    </source>
</evidence>
<keyword evidence="9" id="KW-0539">Nucleus</keyword>
<dbReference type="OrthoDB" id="298344at2759"/>
<reference evidence="12 13" key="1">
    <citation type="journal article" date="2018" name="Plant J.">
        <title>Genome sequences of Chlorella sorokiniana UTEX 1602 and Micractinium conductrix SAG 241.80: implications to maltose excretion by a green alga.</title>
        <authorList>
            <person name="Arriola M.B."/>
            <person name="Velmurugan N."/>
            <person name="Zhang Y."/>
            <person name="Plunkett M.H."/>
            <person name="Hondzo H."/>
            <person name="Barney B.M."/>
        </authorList>
    </citation>
    <scope>NUCLEOTIDE SEQUENCE [LARGE SCALE GENOMIC DNA]</scope>
    <source>
        <strain evidence="12 13">SAG 241.80</strain>
    </source>
</reference>
<keyword evidence="4" id="KW-1017">Isopeptide bond</keyword>
<evidence type="ECO:0000256" key="5">
    <source>
        <dbReference type="ARBA" id="ARBA00022553"/>
    </source>
</evidence>
<evidence type="ECO:0000256" key="6">
    <source>
        <dbReference type="ARBA" id="ARBA00022843"/>
    </source>
</evidence>
<evidence type="ECO:0000256" key="1">
    <source>
        <dbReference type="ARBA" id="ARBA00004123"/>
    </source>
</evidence>
<gene>
    <name evidence="12" type="ORF">C2E20_7847</name>
</gene>
<dbReference type="EMBL" id="LHPF02000035">
    <property type="protein sequence ID" value="PSC68566.1"/>
    <property type="molecule type" value="Genomic_DNA"/>
</dbReference>
<proteinExistence type="predicted"/>
<feature type="compositionally biased region" description="Basic and acidic residues" evidence="10">
    <location>
        <begin position="52"/>
        <end position="71"/>
    </location>
</feature>
<evidence type="ECO:0000259" key="11">
    <source>
        <dbReference type="Pfam" id="PF10497"/>
    </source>
</evidence>
<feature type="region of interest" description="Disordered" evidence="10">
    <location>
        <begin position="1"/>
        <end position="71"/>
    </location>
</feature>
<feature type="region of interest" description="Disordered" evidence="10">
    <location>
        <begin position="286"/>
        <end position="445"/>
    </location>
</feature>
<keyword evidence="13" id="KW-1185">Reference proteome</keyword>
<dbReference type="PANTHER" id="PTHR31169">
    <property type="entry name" value="OS05G0300700 PROTEIN"/>
    <property type="match status" value="1"/>
</dbReference>
<organism evidence="12 13">
    <name type="scientific">Micractinium conductrix</name>
    <dbReference type="NCBI Taxonomy" id="554055"/>
    <lineage>
        <taxon>Eukaryota</taxon>
        <taxon>Viridiplantae</taxon>
        <taxon>Chlorophyta</taxon>
        <taxon>core chlorophytes</taxon>
        <taxon>Trebouxiophyceae</taxon>
        <taxon>Chlorellales</taxon>
        <taxon>Chlorellaceae</taxon>
        <taxon>Chlorella clade</taxon>
        <taxon>Micractinium</taxon>
    </lineage>
</organism>
<keyword evidence="6" id="KW-0832">Ubl conjugation</keyword>
<feature type="compositionally biased region" description="Low complexity" evidence="10">
    <location>
        <begin position="329"/>
        <end position="344"/>
    </location>
</feature>
<feature type="compositionally biased region" description="Low complexity" evidence="10">
    <location>
        <begin position="401"/>
        <end position="418"/>
    </location>
</feature>
<dbReference type="Proteomes" id="UP000239649">
    <property type="component" value="Unassembled WGS sequence"/>
</dbReference>
<evidence type="ECO:0000256" key="3">
    <source>
        <dbReference type="ARBA" id="ARBA00022490"/>
    </source>
</evidence>
<comment type="subcellular location">
    <subcellularLocation>
        <location evidence="2">Cytoplasm</location>
    </subcellularLocation>
    <subcellularLocation>
        <location evidence="1">Nucleus</location>
    </subcellularLocation>
</comment>
<dbReference type="AlphaFoldDB" id="A0A2P6V3A2"/>
<dbReference type="Pfam" id="PF10497">
    <property type="entry name" value="zf-4CXXC_R1"/>
    <property type="match status" value="1"/>
</dbReference>
<accession>A0A2P6V3A2</accession>
<dbReference type="InterPro" id="IPR018866">
    <property type="entry name" value="Znf-4CXXC_R1"/>
</dbReference>
<feature type="compositionally biased region" description="Low complexity" evidence="10">
    <location>
        <begin position="32"/>
        <end position="43"/>
    </location>
</feature>
<feature type="compositionally biased region" description="Low complexity" evidence="10">
    <location>
        <begin position="431"/>
        <end position="445"/>
    </location>
</feature>
<keyword evidence="12" id="KW-0131">Cell cycle</keyword>
<dbReference type="InterPro" id="IPR040221">
    <property type="entry name" value="CDCA7/CDA7L"/>
</dbReference>
<name>A0A2P6V3A2_9CHLO</name>
<keyword evidence="8" id="KW-0804">Transcription</keyword>
<sequence length="487" mass="51337">MTLTEYEMERKKRMEENKRRLEQLGLPKMAEEMTAAQTAAAEAVPRKKRERRAPEVLEASRKSVRNEGKERPKYTYDLERVPGEPRMRDGPLVKDGECPEVYGVEHVQALGSYQKEWEMFTDGYTSQGERIYDNEKGASCHQCRQKTLGQRTCCSRCKSGLGMLCGDCLFARYGENVEEAVANKDWVCPCCRDLCNCSTHRKKRRWEATGALHRSVKARGYLSGAHYLVLNKAGGLAAKRAALASGLCPEELEEKLREEVAELELLPEEEQEAGAPAALLPVPTPAEEEGQAATAGGQEGQAKPKRQRKKPAAGDAEGKKARKAGGAAGEAAAQAEEAPGGKKASGSKKQRKQQEAAAAGGAAAGGGNKKQQKQGGKPEERAGGRQEAGAKPVAQRKRKSAGSAAEQPAAVPAAAAAGMLETSGASGGAVAGAASPAAGEVEVSAPAPAAPAVISLKAPFSRHGKGFGKAKRVSAAAASEAALAARA</sequence>